<dbReference type="InterPro" id="IPR027417">
    <property type="entry name" value="P-loop_NTPase"/>
</dbReference>
<dbReference type="Gene3D" id="3.40.50.300">
    <property type="entry name" value="P-loop containing nucleotide triphosphate hydrolases"/>
    <property type="match status" value="1"/>
</dbReference>
<evidence type="ECO:0000313" key="3">
    <source>
        <dbReference type="Proteomes" id="UP001155034"/>
    </source>
</evidence>
<dbReference type="InterPro" id="IPR026634">
    <property type="entry name" value="TPST-like"/>
</dbReference>
<proteinExistence type="predicted"/>
<evidence type="ECO:0000256" key="1">
    <source>
        <dbReference type="ARBA" id="ARBA00022679"/>
    </source>
</evidence>
<evidence type="ECO:0008006" key="4">
    <source>
        <dbReference type="Google" id="ProtNLM"/>
    </source>
</evidence>
<reference evidence="2" key="1">
    <citation type="submission" date="2022-08" db="EMBL/GenBank/DDBJ databases">
        <title>Genomic Encyclopedia of Type Strains, Phase V (KMG-V): Genome sequencing to study the core and pangenomes of soil and plant-associated prokaryotes.</title>
        <authorList>
            <person name="Whitman W."/>
        </authorList>
    </citation>
    <scope>NUCLEOTIDE SEQUENCE</scope>
    <source>
        <strain evidence="2">SP2016B</strain>
    </source>
</reference>
<dbReference type="Pfam" id="PF13469">
    <property type="entry name" value="Sulfotransfer_3"/>
    <property type="match status" value="1"/>
</dbReference>
<evidence type="ECO:0000313" key="2">
    <source>
        <dbReference type="EMBL" id="MCS3864621.1"/>
    </source>
</evidence>
<dbReference type="AlphaFoldDB" id="A0A9X2RF71"/>
<protein>
    <recommendedName>
        <fullName evidence="4">Sulfotransferase</fullName>
    </recommendedName>
</protein>
<keyword evidence="1" id="KW-0808">Transferase</keyword>
<dbReference type="RefSeq" id="WP_259083311.1">
    <property type="nucleotide sequence ID" value="NZ_JANTZD010000002.1"/>
</dbReference>
<accession>A0A9X2RF71</accession>
<comment type="caution">
    <text evidence="2">The sequence shown here is derived from an EMBL/GenBank/DDBJ whole genome shotgun (WGS) entry which is preliminary data.</text>
</comment>
<name>A0A9X2RF71_9BACT</name>
<dbReference type="EMBL" id="JANTYZ010000002">
    <property type="protein sequence ID" value="MCS3864621.1"/>
    <property type="molecule type" value="Genomic_DNA"/>
</dbReference>
<dbReference type="PANTHER" id="PTHR12788:SF10">
    <property type="entry name" value="PROTEIN-TYROSINE SULFOTRANSFERASE"/>
    <property type="match status" value="1"/>
</dbReference>
<dbReference type="Proteomes" id="UP001155034">
    <property type="component" value="Unassembled WGS sequence"/>
</dbReference>
<dbReference type="GO" id="GO:0008476">
    <property type="term" value="F:protein-tyrosine sulfotransferase activity"/>
    <property type="evidence" value="ECO:0007669"/>
    <property type="project" value="InterPro"/>
</dbReference>
<sequence>MLPFRVWNRLRRFRALQRAFVPFGCDLKPDRWIFIIGCYNSGTTLLNAILSTHHQLSGLECEGVALTDALPRPEEYGWTRMWCRCFDQMRLEPGPGMEERARRVKRQWSFSYPRNATCLLEKSIANTARIPFLDAYFQPAYFIYLVRDGYAVAEGIQRKANPARWNHPVYEDLYPIELCAEQWKVTDEVVKQDREVVERFLRVHYEDLASNPKSTIRRITDFLGIEPIDDSKLKKKWGVHGYERPIQNMNPRSYARLSSEDMETIEKTAGVLLRKYGYERPEVIAEGKGDGPSEK</sequence>
<dbReference type="SUPFAM" id="SSF52540">
    <property type="entry name" value="P-loop containing nucleoside triphosphate hydrolases"/>
    <property type="match status" value="1"/>
</dbReference>
<dbReference type="PANTHER" id="PTHR12788">
    <property type="entry name" value="PROTEIN-TYROSINE SULFOTRANSFERASE 2"/>
    <property type="match status" value="1"/>
</dbReference>
<gene>
    <name evidence="2" type="ORF">GGP82_001167</name>
</gene>
<organism evidence="2 3">
    <name type="scientific">Salinibacter ruber</name>
    <dbReference type="NCBI Taxonomy" id="146919"/>
    <lineage>
        <taxon>Bacteria</taxon>
        <taxon>Pseudomonadati</taxon>
        <taxon>Rhodothermota</taxon>
        <taxon>Rhodothermia</taxon>
        <taxon>Rhodothermales</taxon>
        <taxon>Salinibacteraceae</taxon>
        <taxon>Salinibacter</taxon>
    </lineage>
</organism>